<organism evidence="2 3">
    <name type="scientific">Galerina marginata (strain CBS 339.88)</name>
    <dbReference type="NCBI Taxonomy" id="685588"/>
    <lineage>
        <taxon>Eukaryota</taxon>
        <taxon>Fungi</taxon>
        <taxon>Dikarya</taxon>
        <taxon>Basidiomycota</taxon>
        <taxon>Agaricomycotina</taxon>
        <taxon>Agaricomycetes</taxon>
        <taxon>Agaricomycetidae</taxon>
        <taxon>Agaricales</taxon>
        <taxon>Agaricineae</taxon>
        <taxon>Strophariaceae</taxon>
        <taxon>Galerina</taxon>
    </lineage>
</organism>
<feature type="chain" id="PRO_5001649054" evidence="1">
    <location>
        <begin position="34"/>
        <end position="68"/>
    </location>
</feature>
<dbReference type="Proteomes" id="UP000027222">
    <property type="component" value="Unassembled WGS sequence"/>
</dbReference>
<name>A0A067SP46_GALM3</name>
<dbReference type="HOGENOM" id="CLU_2794132_0_0_1"/>
<keyword evidence="1" id="KW-0732">Signal</keyword>
<protein>
    <submittedName>
        <fullName evidence="2">Uncharacterized protein</fullName>
    </submittedName>
</protein>
<dbReference type="EMBL" id="KL142388">
    <property type="protein sequence ID" value="KDR72686.1"/>
    <property type="molecule type" value="Genomic_DNA"/>
</dbReference>
<evidence type="ECO:0000256" key="1">
    <source>
        <dbReference type="SAM" id="SignalP"/>
    </source>
</evidence>
<gene>
    <name evidence="2" type="ORF">GALMADRAFT_761009</name>
</gene>
<keyword evidence="3" id="KW-1185">Reference proteome</keyword>
<evidence type="ECO:0000313" key="3">
    <source>
        <dbReference type="Proteomes" id="UP000027222"/>
    </source>
</evidence>
<reference evidence="3" key="1">
    <citation type="journal article" date="2014" name="Proc. Natl. Acad. Sci. U.S.A.">
        <title>Extensive sampling of basidiomycete genomes demonstrates inadequacy of the white-rot/brown-rot paradigm for wood decay fungi.</title>
        <authorList>
            <person name="Riley R."/>
            <person name="Salamov A.A."/>
            <person name="Brown D.W."/>
            <person name="Nagy L.G."/>
            <person name="Floudas D."/>
            <person name="Held B.W."/>
            <person name="Levasseur A."/>
            <person name="Lombard V."/>
            <person name="Morin E."/>
            <person name="Otillar R."/>
            <person name="Lindquist E.A."/>
            <person name="Sun H."/>
            <person name="LaButti K.M."/>
            <person name="Schmutz J."/>
            <person name="Jabbour D."/>
            <person name="Luo H."/>
            <person name="Baker S.E."/>
            <person name="Pisabarro A.G."/>
            <person name="Walton J.D."/>
            <person name="Blanchette R.A."/>
            <person name="Henrissat B."/>
            <person name="Martin F."/>
            <person name="Cullen D."/>
            <person name="Hibbett D.S."/>
            <person name="Grigoriev I.V."/>
        </authorList>
    </citation>
    <scope>NUCLEOTIDE SEQUENCE [LARGE SCALE GENOMIC DNA]</scope>
    <source>
        <strain evidence="3">CBS 339.88</strain>
    </source>
</reference>
<dbReference type="AlphaFoldDB" id="A0A067SP46"/>
<proteinExistence type="predicted"/>
<evidence type="ECO:0000313" key="2">
    <source>
        <dbReference type="EMBL" id="KDR72686.1"/>
    </source>
</evidence>
<accession>A0A067SP46</accession>
<feature type="signal peptide" evidence="1">
    <location>
        <begin position="1"/>
        <end position="33"/>
    </location>
</feature>
<sequence>MMNAREGMSGNKALYLVSLLCLLCLQLPANTLCRPIKDTSQKNQVAKLGVFPISESEEEETTISKDMV</sequence>